<protein>
    <recommendedName>
        <fullName evidence="3">non-specific serine/threonine protein kinase</fullName>
        <ecNumber evidence="3">2.7.11.1</ecNumber>
    </recommendedName>
</protein>
<evidence type="ECO:0000313" key="13">
    <source>
        <dbReference type="EMBL" id="NWR40729.1"/>
    </source>
</evidence>
<keyword evidence="4" id="KW-0723">Serine/threonine-protein kinase</keyword>
<dbReference type="PANTHER" id="PTHR22984:SF29">
    <property type="entry name" value="SERINE_THREONINE-PROTEIN KINASE PIM-1"/>
    <property type="match status" value="1"/>
</dbReference>
<comment type="catalytic activity">
    <reaction evidence="10">
        <text>L-threonyl-[protein] + ATP = O-phospho-L-threonyl-[protein] + ADP + H(+)</text>
        <dbReference type="Rhea" id="RHEA:46608"/>
        <dbReference type="Rhea" id="RHEA-COMP:11060"/>
        <dbReference type="Rhea" id="RHEA-COMP:11605"/>
        <dbReference type="ChEBI" id="CHEBI:15378"/>
        <dbReference type="ChEBI" id="CHEBI:30013"/>
        <dbReference type="ChEBI" id="CHEBI:30616"/>
        <dbReference type="ChEBI" id="CHEBI:61977"/>
        <dbReference type="ChEBI" id="CHEBI:456216"/>
        <dbReference type="EC" id="2.7.11.1"/>
    </reaction>
</comment>
<dbReference type="PANTHER" id="PTHR22984">
    <property type="entry name" value="SERINE/THREONINE-PROTEIN KINASE PIM"/>
    <property type="match status" value="1"/>
</dbReference>
<comment type="cofactor">
    <cofactor evidence="1">
        <name>Mg(2+)</name>
        <dbReference type="ChEBI" id="CHEBI:18420"/>
    </cofactor>
</comment>
<keyword evidence="7 13" id="KW-0418">Kinase</keyword>
<dbReference type="InterPro" id="IPR000719">
    <property type="entry name" value="Prot_kinase_dom"/>
</dbReference>
<feature type="non-terminal residue" evidence="13">
    <location>
        <position position="92"/>
    </location>
</feature>
<evidence type="ECO:0000256" key="8">
    <source>
        <dbReference type="ARBA" id="ARBA00022840"/>
    </source>
</evidence>
<evidence type="ECO:0000256" key="1">
    <source>
        <dbReference type="ARBA" id="ARBA00001946"/>
    </source>
</evidence>
<dbReference type="PROSITE" id="PS50011">
    <property type="entry name" value="PROTEIN_KINASE_DOM"/>
    <property type="match status" value="1"/>
</dbReference>
<keyword evidence="6" id="KW-0547">Nucleotide-binding</keyword>
<reference evidence="13 14" key="1">
    <citation type="submission" date="2019-09" db="EMBL/GenBank/DDBJ databases">
        <title>Bird 10,000 Genomes (B10K) Project - Family phase.</title>
        <authorList>
            <person name="Zhang G."/>
        </authorList>
    </citation>
    <scope>NUCLEOTIDE SEQUENCE [LARGE SCALE GENOMIC DNA]</scope>
    <source>
        <strain evidence="13">B10K-CU-031-13</strain>
        <tissue evidence="13">Muscle</tissue>
    </source>
</reference>
<evidence type="ECO:0000256" key="11">
    <source>
        <dbReference type="ARBA" id="ARBA00048679"/>
    </source>
</evidence>
<dbReference type="GO" id="GO:0005737">
    <property type="term" value="C:cytoplasm"/>
    <property type="evidence" value="ECO:0007669"/>
    <property type="project" value="TreeGrafter"/>
</dbReference>
<name>A0A7K4X1F6_9TYRA</name>
<evidence type="ECO:0000313" key="14">
    <source>
        <dbReference type="Proteomes" id="UP000540952"/>
    </source>
</evidence>
<dbReference type="EC" id="2.7.11.1" evidence="3"/>
<accession>A0A7K4X1F6</accession>
<gene>
    <name evidence="13" type="primary">Pim3_4</name>
    <name evidence="13" type="ORF">TACRUB_R00020</name>
</gene>
<feature type="non-terminal residue" evidence="13">
    <location>
        <position position="1"/>
    </location>
</feature>
<keyword evidence="9" id="KW-0460">Magnesium</keyword>
<evidence type="ECO:0000256" key="10">
    <source>
        <dbReference type="ARBA" id="ARBA00047899"/>
    </source>
</evidence>
<evidence type="ECO:0000256" key="6">
    <source>
        <dbReference type="ARBA" id="ARBA00022741"/>
    </source>
</evidence>
<proteinExistence type="inferred from homology"/>
<comment type="similarity">
    <text evidence="2">Belongs to the protein kinase superfamily. CAMK Ser/Thr protein kinase family. PIM subfamily.</text>
</comment>
<dbReference type="InterPro" id="IPR051138">
    <property type="entry name" value="PIM_Ser/Thr_kinase"/>
</dbReference>
<dbReference type="Gene3D" id="1.10.510.10">
    <property type="entry name" value="Transferase(Phosphotransferase) domain 1"/>
    <property type="match status" value="1"/>
</dbReference>
<dbReference type="InterPro" id="IPR011009">
    <property type="entry name" value="Kinase-like_dom_sf"/>
</dbReference>
<evidence type="ECO:0000259" key="12">
    <source>
        <dbReference type="PROSITE" id="PS50011"/>
    </source>
</evidence>
<dbReference type="EMBL" id="VZRD01002112">
    <property type="protein sequence ID" value="NWR40729.1"/>
    <property type="molecule type" value="Genomic_DNA"/>
</dbReference>
<dbReference type="Pfam" id="PF00069">
    <property type="entry name" value="Pkinase"/>
    <property type="match status" value="1"/>
</dbReference>
<keyword evidence="14" id="KW-1185">Reference proteome</keyword>
<dbReference type="Proteomes" id="UP000540952">
    <property type="component" value="Unassembled WGS sequence"/>
</dbReference>
<evidence type="ECO:0000256" key="2">
    <source>
        <dbReference type="ARBA" id="ARBA00005505"/>
    </source>
</evidence>
<dbReference type="AlphaFoldDB" id="A0A7K4X1F6"/>
<evidence type="ECO:0000256" key="4">
    <source>
        <dbReference type="ARBA" id="ARBA00022527"/>
    </source>
</evidence>
<feature type="domain" description="Protein kinase" evidence="12">
    <location>
        <begin position="1"/>
        <end position="90"/>
    </location>
</feature>
<dbReference type="GO" id="GO:0004674">
    <property type="term" value="F:protein serine/threonine kinase activity"/>
    <property type="evidence" value="ECO:0007669"/>
    <property type="project" value="UniProtKB-KW"/>
</dbReference>
<evidence type="ECO:0000256" key="3">
    <source>
        <dbReference type="ARBA" id="ARBA00012513"/>
    </source>
</evidence>
<dbReference type="GO" id="GO:0005524">
    <property type="term" value="F:ATP binding"/>
    <property type="evidence" value="ECO:0007669"/>
    <property type="project" value="UniProtKB-KW"/>
</dbReference>
<evidence type="ECO:0000256" key="9">
    <source>
        <dbReference type="ARBA" id="ARBA00022842"/>
    </source>
</evidence>
<evidence type="ECO:0000256" key="7">
    <source>
        <dbReference type="ARBA" id="ARBA00022777"/>
    </source>
</evidence>
<keyword evidence="8" id="KW-0067">ATP-binding</keyword>
<evidence type="ECO:0000256" key="5">
    <source>
        <dbReference type="ARBA" id="ARBA00022679"/>
    </source>
</evidence>
<organism evidence="13 14">
    <name type="scientific">Tachuris rubrigastra</name>
    <dbReference type="NCBI Taxonomy" id="495162"/>
    <lineage>
        <taxon>Eukaryota</taxon>
        <taxon>Metazoa</taxon>
        <taxon>Chordata</taxon>
        <taxon>Craniata</taxon>
        <taxon>Vertebrata</taxon>
        <taxon>Euteleostomi</taxon>
        <taxon>Archelosauria</taxon>
        <taxon>Archosauria</taxon>
        <taxon>Dinosauria</taxon>
        <taxon>Saurischia</taxon>
        <taxon>Theropoda</taxon>
        <taxon>Coelurosauria</taxon>
        <taxon>Aves</taxon>
        <taxon>Neognathae</taxon>
        <taxon>Neoaves</taxon>
        <taxon>Telluraves</taxon>
        <taxon>Australaves</taxon>
        <taxon>Passeriformes</taxon>
        <taxon>Tyrannidae</taxon>
        <taxon>Tachuris</taxon>
    </lineage>
</organism>
<comment type="catalytic activity">
    <reaction evidence="11">
        <text>L-seryl-[protein] + ATP = O-phospho-L-seryl-[protein] + ADP + H(+)</text>
        <dbReference type="Rhea" id="RHEA:17989"/>
        <dbReference type="Rhea" id="RHEA-COMP:9863"/>
        <dbReference type="Rhea" id="RHEA-COMP:11604"/>
        <dbReference type="ChEBI" id="CHEBI:15378"/>
        <dbReference type="ChEBI" id="CHEBI:29999"/>
        <dbReference type="ChEBI" id="CHEBI:30616"/>
        <dbReference type="ChEBI" id="CHEBI:83421"/>
        <dbReference type="ChEBI" id="CHEBI:456216"/>
        <dbReference type="EC" id="2.7.11.1"/>
    </reaction>
</comment>
<sequence>STGTLSNSPPEWIYLKWYHGEAAMIWSLGILLYQMVCGQHPFCKGRNTIWGQLPFPQRVSQGCQHLIRWCLSIRPSDRPSLADLFCHLWAQG</sequence>
<keyword evidence="5" id="KW-0808">Transferase</keyword>
<comment type="caution">
    <text evidence="13">The sequence shown here is derived from an EMBL/GenBank/DDBJ whole genome shotgun (WGS) entry which is preliminary data.</text>
</comment>
<dbReference type="SUPFAM" id="SSF56112">
    <property type="entry name" value="Protein kinase-like (PK-like)"/>
    <property type="match status" value="1"/>
</dbReference>